<accession>L1L8X2</accession>
<dbReference type="EMBL" id="AEJC01000018">
    <property type="protein sequence ID" value="EKX69244.1"/>
    <property type="molecule type" value="Genomic_DNA"/>
</dbReference>
<keyword evidence="3" id="KW-1185">Reference proteome</keyword>
<organism evidence="2 3">
    <name type="scientific">Streptomyces ipomoeae 91-03</name>
    <dbReference type="NCBI Taxonomy" id="698759"/>
    <lineage>
        <taxon>Bacteria</taxon>
        <taxon>Bacillati</taxon>
        <taxon>Actinomycetota</taxon>
        <taxon>Actinomycetes</taxon>
        <taxon>Kitasatosporales</taxon>
        <taxon>Streptomycetaceae</taxon>
        <taxon>Streptomyces</taxon>
    </lineage>
</organism>
<dbReference type="Gene3D" id="3.90.180.10">
    <property type="entry name" value="Medium-chain alcohol dehydrogenases, catalytic domain"/>
    <property type="match status" value="1"/>
</dbReference>
<dbReference type="AlphaFoldDB" id="L1L8X2"/>
<dbReference type="Proteomes" id="UP000010411">
    <property type="component" value="Unassembled WGS sequence"/>
</dbReference>
<comment type="caution">
    <text evidence="2">The sequence shown here is derived from an EMBL/GenBank/DDBJ whole genome shotgun (WGS) entry which is preliminary data.</text>
</comment>
<gene>
    <name evidence="2" type="ORF">STRIP9103_09740</name>
</gene>
<reference evidence="2 3" key="1">
    <citation type="submission" date="2012-11" db="EMBL/GenBank/DDBJ databases">
        <authorList>
            <person name="Huguet-Tapia J.C."/>
            <person name="Durkin A.S."/>
            <person name="Pettis G.S."/>
            <person name="Badger J.H."/>
        </authorList>
    </citation>
    <scope>NUCLEOTIDE SEQUENCE [LARGE SCALE GENOMIC DNA]</scope>
    <source>
        <strain evidence="2 3">91-03</strain>
    </source>
</reference>
<evidence type="ECO:0000313" key="2">
    <source>
        <dbReference type="EMBL" id="EKX69244.1"/>
    </source>
</evidence>
<proteinExistence type="predicted"/>
<evidence type="ECO:0000256" key="1">
    <source>
        <dbReference type="SAM" id="MobiDB-lite"/>
    </source>
</evidence>
<dbReference type="PATRIC" id="fig|698759.3.peg.228"/>
<sequence>MPVLSTVHPLAEAAEAARLVQTNRHTGKVGVLCLAPRPGLGVTDQAMRDRVGEDRLNLLRDTEAPSEPVPAPVTPGPEAAVAVPAR</sequence>
<evidence type="ECO:0000313" key="3">
    <source>
        <dbReference type="Proteomes" id="UP000010411"/>
    </source>
</evidence>
<protein>
    <submittedName>
        <fullName evidence="2">Uncharacterized protein</fullName>
    </submittedName>
</protein>
<feature type="region of interest" description="Disordered" evidence="1">
    <location>
        <begin position="63"/>
        <end position="86"/>
    </location>
</feature>
<name>L1L8X2_9ACTN</name>